<dbReference type="GeneID" id="25315398"/>
<dbReference type="RefSeq" id="XP_013329553.1">
    <property type="nucleotide sequence ID" value="XM_013474099.1"/>
</dbReference>
<evidence type="ECO:0000259" key="4">
    <source>
        <dbReference type="PROSITE" id="PS51987"/>
    </source>
</evidence>
<evidence type="ECO:0000313" key="5">
    <source>
        <dbReference type="EMBL" id="KKA22941.1"/>
    </source>
</evidence>
<feature type="domain" description="GS beta-grasp" evidence="3">
    <location>
        <begin position="439"/>
        <end position="532"/>
    </location>
</feature>
<dbReference type="PROSITE" id="PS51986">
    <property type="entry name" value="GS_BETA_GRASP"/>
    <property type="match status" value="1"/>
</dbReference>
<dbReference type="EMBL" id="LASV01000118">
    <property type="protein sequence ID" value="KKA22941.1"/>
    <property type="molecule type" value="Genomic_DNA"/>
</dbReference>
<evidence type="ECO:0000313" key="6">
    <source>
        <dbReference type="Proteomes" id="UP000053958"/>
    </source>
</evidence>
<protein>
    <submittedName>
        <fullName evidence="5">Glutamate--ammonia ligase</fullName>
        <ecNumber evidence="5">6.3.1.2</ecNumber>
    </submittedName>
</protein>
<dbReference type="InterPro" id="IPR006680">
    <property type="entry name" value="Amidohydro-rel"/>
</dbReference>
<evidence type="ECO:0000256" key="2">
    <source>
        <dbReference type="RuleBase" id="RU000384"/>
    </source>
</evidence>
<dbReference type="Pfam" id="PF04909">
    <property type="entry name" value="Amidohydro_2"/>
    <property type="match status" value="1"/>
</dbReference>
<comment type="caution">
    <text evidence="5">The sequence shown here is derived from an EMBL/GenBank/DDBJ whole genome shotgun (WGS) entry which is preliminary data.</text>
</comment>
<evidence type="ECO:0000256" key="1">
    <source>
        <dbReference type="PROSITE-ProRule" id="PRU01330"/>
    </source>
</evidence>
<dbReference type="PANTHER" id="PTHR43383">
    <property type="entry name" value="NODULIN 6"/>
    <property type="match status" value="1"/>
</dbReference>
<dbReference type="OrthoDB" id="3364440at2759"/>
<dbReference type="Proteomes" id="UP000053958">
    <property type="component" value="Unassembled WGS sequence"/>
</dbReference>
<dbReference type="InterPro" id="IPR032466">
    <property type="entry name" value="Metal_Hydrolase"/>
</dbReference>
<dbReference type="InterPro" id="IPR008146">
    <property type="entry name" value="Gln_synth_cat_dom"/>
</dbReference>
<gene>
    <name evidence="5" type="ORF">T310_3048</name>
</gene>
<dbReference type="SMART" id="SM01230">
    <property type="entry name" value="Gln-synt_C"/>
    <property type="match status" value="1"/>
</dbReference>
<dbReference type="AlphaFoldDB" id="A0A0F4YYL9"/>
<keyword evidence="6" id="KW-1185">Reference proteome</keyword>
<keyword evidence="5" id="KW-0436">Ligase</keyword>
<sequence length="874" mass="97518">MARDADLDALRVLVQSHPIIDNHAHNLLTSAKASDYAKYPFESITSEAQGSALDEVQKTFPHHRAVTQLASLFGCDADWTSIKAVRERWVQKDYTGLVKKCLEGTHALLLDDLLAAADVETYTWHDQFTASKTKRIVRIEAVAAQILALLQQARPNDTLKTIDNFRTFRDTFKQRIQEAIDDPEVAGFKSVVCYRTGLDVNVPTSASADTFASDVAESFARTVQKGAPYRIADKPLNDWLVIFTLGLLREAKQSLKPAKPLQFHTGLGDSDINLVFANPAYLQPLITAYPEVDFVLLHSSYPYTREAGYLASVYPNVYLDLGEVFPMVSQDAEESIIRQSLEIAPTSRLLWSTDGHFHPETFWLANKQFRDTLETVLVDSVKKGTLTVSQAKEAAADIMFNNSNRLYNLKLPPATYTSATSLTVSGRSSIPDLDALSRSNPDLIVWMQWVDYTATVRLRMFPIREFIKIVKNQRRIGITLAVLDMLQDDILAPGGTAAGQFYMYPDLSSFRKNVALNSNSATVMNFWRDENGREMQGCPRTTLQKIVTKCGEDLGIQLTFGFEIEVVFLKPVTNSAGETDWAPLTTVHSWSNMTAETRRIEIYVEQFHAESAPGQFEFILPPSSPLSAVDTLIKARQTINHVAEKHGYRATLYPRPYPFAAGTASHAHFSISPTTHEESFLAGILEHFPAIVAFSLSQDISYARVAQGVWAGGEWVTWGTQNREAPIRKISPGHWELKSVDGLANMYFAMAALGAAGYLGVSAKLPLTHKDCLGKHKHPPLYYKFLFSLRSPLTRSSPVDASLLTAEQRSELGITTPIPKTLAQSLAALEADTALQKFLGPEFVKHYCRVKRAESEKLAAMPEDERRRWLVARY</sequence>
<dbReference type="STRING" id="1408163.A0A0F4YYL9"/>
<dbReference type="GO" id="GO:0004356">
    <property type="term" value="F:glutamine synthetase activity"/>
    <property type="evidence" value="ECO:0007669"/>
    <property type="project" value="UniProtKB-EC"/>
</dbReference>
<dbReference type="PROSITE" id="PS51987">
    <property type="entry name" value="GS_CATALYTIC"/>
    <property type="match status" value="1"/>
</dbReference>
<comment type="similarity">
    <text evidence="1 2">Belongs to the glutamine synthetase family.</text>
</comment>
<dbReference type="EC" id="6.3.1.2" evidence="5"/>
<feature type="domain" description="GS catalytic" evidence="4">
    <location>
        <begin position="539"/>
        <end position="874"/>
    </location>
</feature>
<proteinExistence type="inferred from homology"/>
<reference evidence="5 6" key="1">
    <citation type="submission" date="2015-04" db="EMBL/GenBank/DDBJ databases">
        <authorList>
            <person name="Heijne W.H."/>
            <person name="Fedorova N.D."/>
            <person name="Nierman W.C."/>
            <person name="Vollebregt A.W."/>
            <person name="Zhao Z."/>
            <person name="Wu L."/>
            <person name="Kumar M."/>
            <person name="Stam H."/>
            <person name="van den Berg M.A."/>
            <person name="Pel H.J."/>
        </authorList>
    </citation>
    <scope>NUCLEOTIDE SEQUENCE [LARGE SCALE GENOMIC DNA]</scope>
    <source>
        <strain evidence="5 6">CBS 393.64</strain>
    </source>
</reference>
<organism evidence="5 6">
    <name type="scientific">Rasamsonia emersonii (strain ATCC 16479 / CBS 393.64 / IMI 116815)</name>
    <dbReference type="NCBI Taxonomy" id="1408163"/>
    <lineage>
        <taxon>Eukaryota</taxon>
        <taxon>Fungi</taxon>
        <taxon>Dikarya</taxon>
        <taxon>Ascomycota</taxon>
        <taxon>Pezizomycotina</taxon>
        <taxon>Eurotiomycetes</taxon>
        <taxon>Eurotiomycetidae</taxon>
        <taxon>Eurotiales</taxon>
        <taxon>Trichocomaceae</taxon>
        <taxon>Rasamsonia</taxon>
    </lineage>
</organism>
<name>A0A0F4YYL9_RASE3</name>
<dbReference type="Gene3D" id="3.30.590.10">
    <property type="entry name" value="Glutamine synthetase/guanido kinase, catalytic domain"/>
    <property type="match status" value="1"/>
</dbReference>
<dbReference type="GO" id="GO:0016787">
    <property type="term" value="F:hydrolase activity"/>
    <property type="evidence" value="ECO:0007669"/>
    <property type="project" value="InterPro"/>
</dbReference>
<dbReference type="Pfam" id="PF00120">
    <property type="entry name" value="Gln-synt_C"/>
    <property type="match status" value="2"/>
</dbReference>
<dbReference type="GO" id="GO:0006542">
    <property type="term" value="P:glutamine biosynthetic process"/>
    <property type="evidence" value="ECO:0007669"/>
    <property type="project" value="InterPro"/>
</dbReference>
<dbReference type="PANTHER" id="PTHR43383:SF2">
    <property type="entry name" value="AMIDOHYDROLASE 2 FAMILY PROTEIN"/>
    <property type="match status" value="1"/>
</dbReference>
<dbReference type="SUPFAM" id="SSF55931">
    <property type="entry name" value="Glutamine synthetase/guanido kinase"/>
    <property type="match status" value="1"/>
</dbReference>
<dbReference type="InterPro" id="IPR014746">
    <property type="entry name" value="Gln_synth/guanido_kin_cat_dom"/>
</dbReference>
<accession>A0A0F4YYL9</accession>
<evidence type="ECO:0000259" key="3">
    <source>
        <dbReference type="PROSITE" id="PS51986"/>
    </source>
</evidence>
<dbReference type="InterPro" id="IPR008147">
    <property type="entry name" value="Gln_synt_N"/>
</dbReference>
<dbReference type="Gene3D" id="3.20.20.140">
    <property type="entry name" value="Metal-dependent hydrolases"/>
    <property type="match status" value="1"/>
</dbReference>
<dbReference type="SUPFAM" id="SSF51556">
    <property type="entry name" value="Metallo-dependent hydrolases"/>
    <property type="match status" value="1"/>
</dbReference>